<proteinExistence type="predicted"/>
<dbReference type="RefSeq" id="WP_184192924.1">
    <property type="nucleotide sequence ID" value="NZ_JACHGW010000001.1"/>
</dbReference>
<feature type="transmembrane region" description="Helical" evidence="1">
    <location>
        <begin position="293"/>
        <end position="317"/>
    </location>
</feature>
<gene>
    <name evidence="2" type="ORF">HNQ39_001075</name>
</gene>
<keyword evidence="1" id="KW-1133">Transmembrane helix</keyword>
<feature type="transmembrane region" description="Helical" evidence="1">
    <location>
        <begin position="200"/>
        <end position="221"/>
    </location>
</feature>
<feature type="transmembrane region" description="Helical" evidence="1">
    <location>
        <begin position="64"/>
        <end position="88"/>
    </location>
</feature>
<feature type="transmembrane region" description="Helical" evidence="1">
    <location>
        <begin position="100"/>
        <end position="118"/>
    </location>
</feature>
<accession>A0A7W9SNM1</accession>
<feature type="transmembrane region" description="Helical" evidence="1">
    <location>
        <begin position="130"/>
        <end position="151"/>
    </location>
</feature>
<feature type="transmembrane region" description="Helical" evidence="1">
    <location>
        <begin position="171"/>
        <end position="188"/>
    </location>
</feature>
<reference evidence="2 3" key="1">
    <citation type="submission" date="2020-08" db="EMBL/GenBank/DDBJ databases">
        <title>Genomic Encyclopedia of Type Strains, Phase IV (KMG-IV): sequencing the most valuable type-strain genomes for metagenomic binning, comparative biology and taxonomic classification.</title>
        <authorList>
            <person name="Goeker M."/>
        </authorList>
    </citation>
    <scope>NUCLEOTIDE SEQUENCE [LARGE SCALE GENOMIC DNA]</scope>
    <source>
        <strain evidence="2 3">DSM 23562</strain>
    </source>
</reference>
<evidence type="ECO:0000256" key="1">
    <source>
        <dbReference type="SAM" id="Phobius"/>
    </source>
</evidence>
<dbReference type="AlphaFoldDB" id="A0A7W9SNM1"/>
<evidence type="ECO:0000313" key="2">
    <source>
        <dbReference type="EMBL" id="MBB6049313.1"/>
    </source>
</evidence>
<comment type="caution">
    <text evidence="2">The sequence shown here is derived from an EMBL/GenBank/DDBJ whole genome shotgun (WGS) entry which is preliminary data.</text>
</comment>
<evidence type="ECO:0008006" key="4">
    <source>
        <dbReference type="Google" id="ProtNLM"/>
    </source>
</evidence>
<name>A0A7W9SNM1_ARMRO</name>
<keyword evidence="3" id="KW-1185">Reference proteome</keyword>
<dbReference type="EMBL" id="JACHGW010000001">
    <property type="protein sequence ID" value="MBB6049313.1"/>
    <property type="molecule type" value="Genomic_DNA"/>
</dbReference>
<keyword evidence="1" id="KW-0472">Membrane</keyword>
<dbReference type="Pfam" id="PF05982">
    <property type="entry name" value="Sbt_1"/>
    <property type="match status" value="1"/>
</dbReference>
<dbReference type="InterPro" id="IPR010293">
    <property type="entry name" value="Sbt_1"/>
</dbReference>
<dbReference type="Proteomes" id="UP000520814">
    <property type="component" value="Unassembled WGS sequence"/>
</dbReference>
<evidence type="ECO:0000313" key="3">
    <source>
        <dbReference type="Proteomes" id="UP000520814"/>
    </source>
</evidence>
<dbReference type="PANTHER" id="PTHR40400:SF1">
    <property type="entry name" value="SLR1512 PROTEIN"/>
    <property type="match status" value="1"/>
</dbReference>
<dbReference type="PANTHER" id="PTHR40400">
    <property type="entry name" value="SLR1512 PROTEIN"/>
    <property type="match status" value="1"/>
</dbReference>
<keyword evidence="1" id="KW-0812">Transmembrane</keyword>
<protein>
    <recommendedName>
        <fullName evidence="4">Sodium-dependent bicarbonate transport family permease</fullName>
    </recommendedName>
</protein>
<sequence length="326" mass="34347">MQSWDLVRANLTSPMVLAFVMGLLATWLRSDLRLPAELYTVLSFYLLFSLGLKGGEELVHTPFLMVWKPALATLGLGVTVPLLAYFLLRRLGKQSVTDAAAIAAHYGSVSVVTFSAAQTMLTMGGFKPEGFLPALVALLEAPAIIVALGLARLRTGRANGEGVREALRDLLTGKSIFALVGGLLIGVICGPEGVKPVTVFFFDPFKGALTLFLLELGMVTARRLRDLRSASRFLWIYAILGPILHGSVGVLLGTSVGLSVGGSAVLGSMAASASYIAAPAAVRVALPDANPGYYLGMSLGITFPFNLTLGIPLYAALSLYLHGGHG</sequence>
<feature type="transmembrane region" description="Helical" evidence="1">
    <location>
        <begin position="233"/>
        <end position="252"/>
    </location>
</feature>
<feature type="transmembrane region" description="Helical" evidence="1">
    <location>
        <begin position="264"/>
        <end position="286"/>
    </location>
</feature>
<organism evidence="2 3">
    <name type="scientific">Armatimonas rosea</name>
    <dbReference type="NCBI Taxonomy" id="685828"/>
    <lineage>
        <taxon>Bacteria</taxon>
        <taxon>Bacillati</taxon>
        <taxon>Armatimonadota</taxon>
        <taxon>Armatimonadia</taxon>
        <taxon>Armatimonadales</taxon>
        <taxon>Armatimonadaceae</taxon>
        <taxon>Armatimonas</taxon>
    </lineage>
</organism>
<feature type="transmembrane region" description="Helical" evidence="1">
    <location>
        <begin position="6"/>
        <end position="27"/>
    </location>
</feature>